<reference evidence="1 2" key="1">
    <citation type="submission" date="2019-07" db="EMBL/GenBank/DDBJ databases">
        <title>The First High-Quality Draft Genome Sequence of the Causal Agent of the Current Panama Disease Epidemic.</title>
        <authorList>
            <person name="Warmington R.J."/>
            <person name="Kay W."/>
            <person name="Jeffries A."/>
            <person name="Bebber D."/>
            <person name="Moore K."/>
            <person name="Studholme D.J."/>
        </authorList>
    </citation>
    <scope>NUCLEOTIDE SEQUENCE [LARGE SCALE GENOMIC DNA]</scope>
    <source>
        <strain evidence="1 2">TR4</strain>
    </source>
</reference>
<protein>
    <submittedName>
        <fullName evidence="1">Uncharacterized protein</fullName>
    </submittedName>
</protein>
<organism evidence="1 2">
    <name type="scientific">Fusarium oxysporum f. sp. cubense</name>
    <dbReference type="NCBI Taxonomy" id="61366"/>
    <lineage>
        <taxon>Eukaryota</taxon>
        <taxon>Fungi</taxon>
        <taxon>Dikarya</taxon>
        <taxon>Ascomycota</taxon>
        <taxon>Pezizomycotina</taxon>
        <taxon>Sordariomycetes</taxon>
        <taxon>Hypocreomycetidae</taxon>
        <taxon>Hypocreales</taxon>
        <taxon>Nectriaceae</taxon>
        <taxon>Fusarium</taxon>
        <taxon>Fusarium oxysporum species complex</taxon>
    </lineage>
</organism>
<proteinExistence type="predicted"/>
<gene>
    <name evidence="1" type="ORF">FocTR4_00010940</name>
</gene>
<name>A0A5C6SJP1_FUSOC</name>
<dbReference type="AlphaFoldDB" id="A0A5C6SJP1"/>
<comment type="caution">
    <text evidence="1">The sequence shown here is derived from an EMBL/GenBank/DDBJ whole genome shotgun (WGS) entry which is preliminary data.</text>
</comment>
<dbReference type="EMBL" id="VMNF01000014">
    <property type="protein sequence ID" value="TXB97660.1"/>
    <property type="molecule type" value="Genomic_DNA"/>
</dbReference>
<evidence type="ECO:0000313" key="1">
    <source>
        <dbReference type="EMBL" id="TXB97660.1"/>
    </source>
</evidence>
<accession>A0A5C6SJP1</accession>
<dbReference type="Proteomes" id="UP000321331">
    <property type="component" value="Unassembled WGS sequence"/>
</dbReference>
<evidence type="ECO:0000313" key="2">
    <source>
        <dbReference type="Proteomes" id="UP000321331"/>
    </source>
</evidence>
<sequence>MARETWAALPAALASSYMEREGGGREDFLLLPIPAGTVLKEYKEIKHSRPTLLLLTQYNIARLLDFIESFPDLSMRTLEQIKWMDKMLDNNKGQFTLCSHLNVKAEATAENDRDDSYLRRFLLQEKPPERIIQGSDCAWDTDQGLECCVSTALEDNDSCSDHSSEELD</sequence>